<proteinExistence type="predicted"/>
<dbReference type="AlphaFoldDB" id="A0A4P7NYN6"/>
<reference evidence="1 2" key="1">
    <citation type="submission" date="2018-08" db="EMBL/GenBank/DDBJ databases">
        <title>Horizontal acquisition of hydrogen conversion ability and other habitat adaptations in Hydrogenovibrio crunogenus strains.</title>
        <authorList>
            <person name="Gonnella G."/>
            <person name="Adam N."/>
            <person name="Perner M."/>
        </authorList>
    </citation>
    <scope>NUCLEOTIDE SEQUENCE [LARGE SCALE GENOMIC DNA]</scope>
    <source>
        <strain evidence="1 2">SP-41</strain>
    </source>
</reference>
<name>A0A4P7NYN6_9GAMM</name>
<accession>A0A4P7NYN6</accession>
<dbReference type="EMBL" id="CP032096">
    <property type="protein sequence ID" value="QBZ82786.1"/>
    <property type="molecule type" value="Genomic_DNA"/>
</dbReference>
<organism evidence="1 2">
    <name type="scientific">Hydrogenovibrio crunogenus</name>
    <dbReference type="NCBI Taxonomy" id="39765"/>
    <lineage>
        <taxon>Bacteria</taxon>
        <taxon>Pseudomonadati</taxon>
        <taxon>Pseudomonadota</taxon>
        <taxon>Gammaproteobacteria</taxon>
        <taxon>Thiotrichales</taxon>
        <taxon>Piscirickettsiaceae</taxon>
        <taxon>Hydrogenovibrio</taxon>
    </lineage>
</organism>
<dbReference type="OrthoDB" id="8613201at2"/>
<evidence type="ECO:0000313" key="1">
    <source>
        <dbReference type="EMBL" id="QBZ82786.1"/>
    </source>
</evidence>
<dbReference type="RefSeq" id="WP_135795460.1">
    <property type="nucleotide sequence ID" value="NZ_CP032096.1"/>
</dbReference>
<evidence type="ECO:0000313" key="2">
    <source>
        <dbReference type="Proteomes" id="UP000296201"/>
    </source>
</evidence>
<gene>
    <name evidence="1" type="ORF">GHNINEIG_00822</name>
</gene>
<protein>
    <submittedName>
        <fullName evidence="1">Transposase</fullName>
    </submittedName>
</protein>
<dbReference type="Proteomes" id="UP000296201">
    <property type="component" value="Chromosome"/>
</dbReference>
<keyword evidence="2" id="KW-1185">Reference proteome</keyword>
<sequence>MFPVKDSAMLKKRIAKDVPCIRCGKKKYKNRKNTELGPVCNSCSIYFREPKKCSSCETKKRDVSNRNLNNGSTAVLCQSCYGRSEQVACSLCTRRQHEFFYDLSRKHICKNCLTLPPRYCKYCSVEIPAGSGHICRDCSFSRTLQRRMNYLSPLLNGEFQRIFNEFSQWLIARKGINYTAIKIGYYFQFIHELNDLANSLTTFPTYTDIVNRLSVARTRQFLLVTVFLSEIKVIKIDSKIRDEFSNLDMIDRYLNYFKQNSNFGRMINRYYNQLELKLKDGRTSIRSIRLALTPAMNFLKNCVHYSLNKPSQDVLRGFLWASPGQRAAITGFINFLNNSYGNDISLDSIPKTITFERPYLSTKMLKQRFIDILRESKVREIPDEQLLRTSIAYLHGVEIPEFVRLSRHDILKNKTGEYYLRLANENFYIIQPLTHKKHP</sequence>